<dbReference type="InterPro" id="IPR035472">
    <property type="entry name" value="RpiR-like_SIS"/>
</dbReference>
<organism evidence="6 7">
    <name type="scientific">Clostridium amylolyticum</name>
    <dbReference type="NCBI Taxonomy" id="1121298"/>
    <lineage>
        <taxon>Bacteria</taxon>
        <taxon>Bacillati</taxon>
        <taxon>Bacillota</taxon>
        <taxon>Clostridia</taxon>
        <taxon>Eubacteriales</taxon>
        <taxon>Clostridiaceae</taxon>
        <taxon>Clostridium</taxon>
    </lineage>
</organism>
<feature type="domain" description="HTH rpiR-type" evidence="4">
    <location>
        <begin position="1"/>
        <end position="77"/>
    </location>
</feature>
<accession>A0A1M6H9Y6</accession>
<proteinExistence type="predicted"/>
<keyword evidence="3" id="KW-0804">Transcription</keyword>
<dbReference type="STRING" id="1121298.SAMN05444401_2436"/>
<dbReference type="InterPro" id="IPR046348">
    <property type="entry name" value="SIS_dom_sf"/>
</dbReference>
<evidence type="ECO:0000313" key="6">
    <source>
        <dbReference type="EMBL" id="SHJ18976.1"/>
    </source>
</evidence>
<dbReference type="Proteomes" id="UP000184080">
    <property type="component" value="Unassembled WGS sequence"/>
</dbReference>
<dbReference type="CDD" id="cd05013">
    <property type="entry name" value="SIS_RpiR"/>
    <property type="match status" value="1"/>
</dbReference>
<dbReference type="InterPro" id="IPR001347">
    <property type="entry name" value="SIS_dom"/>
</dbReference>
<dbReference type="GO" id="GO:0097367">
    <property type="term" value="F:carbohydrate derivative binding"/>
    <property type="evidence" value="ECO:0007669"/>
    <property type="project" value="InterPro"/>
</dbReference>
<dbReference type="GO" id="GO:0003700">
    <property type="term" value="F:DNA-binding transcription factor activity"/>
    <property type="evidence" value="ECO:0007669"/>
    <property type="project" value="InterPro"/>
</dbReference>
<evidence type="ECO:0000259" key="4">
    <source>
        <dbReference type="PROSITE" id="PS51071"/>
    </source>
</evidence>
<keyword evidence="1" id="KW-0805">Transcription regulation</keyword>
<dbReference type="SUPFAM" id="SSF53697">
    <property type="entry name" value="SIS domain"/>
    <property type="match status" value="1"/>
</dbReference>
<dbReference type="AlphaFoldDB" id="A0A1M6H9Y6"/>
<dbReference type="InterPro" id="IPR036388">
    <property type="entry name" value="WH-like_DNA-bd_sf"/>
</dbReference>
<keyword evidence="7" id="KW-1185">Reference proteome</keyword>
<dbReference type="InterPro" id="IPR009057">
    <property type="entry name" value="Homeodomain-like_sf"/>
</dbReference>
<evidence type="ECO:0000313" key="7">
    <source>
        <dbReference type="Proteomes" id="UP000184080"/>
    </source>
</evidence>
<dbReference type="PROSITE" id="PS51464">
    <property type="entry name" value="SIS"/>
    <property type="match status" value="1"/>
</dbReference>
<dbReference type="PANTHER" id="PTHR30514">
    <property type="entry name" value="GLUCOKINASE"/>
    <property type="match status" value="1"/>
</dbReference>
<dbReference type="Pfam" id="PF01380">
    <property type="entry name" value="SIS"/>
    <property type="match status" value="1"/>
</dbReference>
<dbReference type="SUPFAM" id="SSF46689">
    <property type="entry name" value="Homeodomain-like"/>
    <property type="match status" value="1"/>
</dbReference>
<dbReference type="Gene3D" id="3.40.50.10490">
    <property type="entry name" value="Glucose-6-phosphate isomerase like protein, domain 1"/>
    <property type="match status" value="1"/>
</dbReference>
<dbReference type="RefSeq" id="WP_073006846.1">
    <property type="nucleotide sequence ID" value="NZ_FQZO01000003.1"/>
</dbReference>
<evidence type="ECO:0000256" key="2">
    <source>
        <dbReference type="ARBA" id="ARBA00023125"/>
    </source>
</evidence>
<dbReference type="GO" id="GO:0003677">
    <property type="term" value="F:DNA binding"/>
    <property type="evidence" value="ECO:0007669"/>
    <property type="project" value="UniProtKB-KW"/>
</dbReference>
<dbReference type="Gene3D" id="1.10.10.10">
    <property type="entry name" value="Winged helix-like DNA-binding domain superfamily/Winged helix DNA-binding domain"/>
    <property type="match status" value="1"/>
</dbReference>
<name>A0A1M6H9Y6_9CLOT</name>
<reference evidence="6 7" key="1">
    <citation type="submission" date="2016-11" db="EMBL/GenBank/DDBJ databases">
        <authorList>
            <person name="Jaros S."/>
            <person name="Januszkiewicz K."/>
            <person name="Wedrychowicz H."/>
        </authorList>
    </citation>
    <scope>NUCLEOTIDE SEQUENCE [LARGE SCALE GENOMIC DNA]</scope>
    <source>
        <strain evidence="6 7">DSM 21864</strain>
    </source>
</reference>
<protein>
    <submittedName>
        <fullName evidence="6">Transcriptional regulator, RpiR family</fullName>
    </submittedName>
</protein>
<evidence type="ECO:0000256" key="1">
    <source>
        <dbReference type="ARBA" id="ARBA00023015"/>
    </source>
</evidence>
<dbReference type="OrthoDB" id="3684496at2"/>
<keyword evidence="2" id="KW-0238">DNA-binding</keyword>
<evidence type="ECO:0000256" key="3">
    <source>
        <dbReference type="ARBA" id="ARBA00023163"/>
    </source>
</evidence>
<dbReference type="GO" id="GO:1901135">
    <property type="term" value="P:carbohydrate derivative metabolic process"/>
    <property type="evidence" value="ECO:0007669"/>
    <property type="project" value="InterPro"/>
</dbReference>
<gene>
    <name evidence="6" type="ORF">SAMN05444401_2436</name>
</gene>
<dbReference type="PANTHER" id="PTHR30514:SF1">
    <property type="entry name" value="HTH-TYPE TRANSCRIPTIONAL REGULATOR HEXR-RELATED"/>
    <property type="match status" value="1"/>
</dbReference>
<evidence type="ECO:0000259" key="5">
    <source>
        <dbReference type="PROSITE" id="PS51464"/>
    </source>
</evidence>
<feature type="domain" description="SIS" evidence="5">
    <location>
        <begin position="121"/>
        <end position="261"/>
    </location>
</feature>
<dbReference type="PROSITE" id="PS51071">
    <property type="entry name" value="HTH_RPIR"/>
    <property type="match status" value="1"/>
</dbReference>
<dbReference type="EMBL" id="FQZO01000003">
    <property type="protein sequence ID" value="SHJ18976.1"/>
    <property type="molecule type" value="Genomic_DNA"/>
</dbReference>
<sequence length="279" mass="31483">MSCIYKIKKGFSTYTNTEVRIAEYILENKKEVLNYSAKVFGEKSGASAAAVVRFSKKVGYKGFTELKMDLAKDNEEESMYIDDILRENDTMELLVKKSESHKIATINETYKLININYLEKAIEALRNARRIYLFGVGNSGIVAQDLVQKFSRINVFAIHHNDSHVQLASSVSIGKEDVAIAISYRGNTREVNSAMRQAKENGAVTIGITQYDKNALSKIVDIPLYIPSEEKDIRYGAVSSRDSSFIITDLLYLGVAKDDFAKTKHHILKSRELIIDTFR</sequence>
<dbReference type="InterPro" id="IPR000281">
    <property type="entry name" value="HTH_RpiR"/>
</dbReference>
<dbReference type="InterPro" id="IPR047640">
    <property type="entry name" value="RpiR-like"/>
</dbReference>
<dbReference type="Pfam" id="PF01418">
    <property type="entry name" value="HTH_6"/>
    <property type="match status" value="1"/>
</dbReference>